<dbReference type="AlphaFoldDB" id="A0A9W4UA30"/>
<evidence type="ECO:0000256" key="12">
    <source>
        <dbReference type="ARBA" id="ARBA00067985"/>
    </source>
</evidence>
<dbReference type="SUPFAM" id="SSF51735">
    <property type="entry name" value="NAD(P)-binding Rossmann-fold domains"/>
    <property type="match status" value="1"/>
</dbReference>
<dbReference type="PANTHER" id="PTHR43000">
    <property type="entry name" value="DTDP-D-GLUCOSE 4,6-DEHYDRATASE-RELATED"/>
    <property type="match status" value="1"/>
</dbReference>
<evidence type="ECO:0000256" key="5">
    <source>
        <dbReference type="ARBA" id="ARBA00022955"/>
    </source>
</evidence>
<dbReference type="OrthoDB" id="10058185at2759"/>
<protein>
    <recommendedName>
        <fullName evidence="12">Sterol-4-alpha-carboxylate 3-dehydrogenase ERG26, decarboxylating</fullName>
    </recommendedName>
    <alternativeName>
        <fullName evidence="15 16">C-3 Sterol dehydrogenase ERG26</fullName>
    </alternativeName>
    <alternativeName>
        <fullName evidence="13 14">C-4 decarboxylase ERG26</fullName>
    </alternativeName>
    <alternativeName>
        <fullName evidence="11">Sterol-4-alpha-carboxylate 3-dehydrogenase erg26, decarboxylating</fullName>
    </alternativeName>
</protein>
<keyword evidence="5" id="KW-0752">Steroid biosynthesis</keyword>
<organism evidence="18 19">
    <name type="scientific">Periconia digitata</name>
    <dbReference type="NCBI Taxonomy" id="1303443"/>
    <lineage>
        <taxon>Eukaryota</taxon>
        <taxon>Fungi</taxon>
        <taxon>Dikarya</taxon>
        <taxon>Ascomycota</taxon>
        <taxon>Pezizomycotina</taxon>
        <taxon>Dothideomycetes</taxon>
        <taxon>Pleosporomycetidae</taxon>
        <taxon>Pleosporales</taxon>
        <taxon>Massarineae</taxon>
        <taxon>Periconiaceae</taxon>
        <taxon>Periconia</taxon>
    </lineage>
</organism>
<evidence type="ECO:0000259" key="17">
    <source>
        <dbReference type="Pfam" id="PF01073"/>
    </source>
</evidence>
<comment type="similarity">
    <text evidence="2">Belongs to the 3-beta-HSD family.</text>
</comment>
<dbReference type="InterPro" id="IPR019193">
    <property type="entry name" value="UBQ-conj_enz_E2-bd_prot"/>
</dbReference>
<evidence type="ECO:0000313" key="18">
    <source>
        <dbReference type="EMBL" id="CAI6331593.1"/>
    </source>
</evidence>
<dbReference type="GO" id="GO:0005789">
    <property type="term" value="C:endoplasmic reticulum membrane"/>
    <property type="evidence" value="ECO:0007669"/>
    <property type="project" value="UniProtKB-SubCell"/>
</dbReference>
<keyword evidence="19" id="KW-1185">Reference proteome</keyword>
<keyword evidence="6" id="KW-0560">Oxidoreductase</keyword>
<evidence type="ECO:0000256" key="7">
    <source>
        <dbReference type="ARBA" id="ARBA00023027"/>
    </source>
</evidence>
<evidence type="ECO:0000256" key="6">
    <source>
        <dbReference type="ARBA" id="ARBA00023002"/>
    </source>
</evidence>
<evidence type="ECO:0000256" key="2">
    <source>
        <dbReference type="ARBA" id="ARBA00009219"/>
    </source>
</evidence>
<comment type="subunit">
    <text evidence="10">Heterotetramer of ERG25, ERG26, ERG27 and ERG28. ERG28 acts as a scaffold to tether ERG27 and other 4,4-demethylation-related enzymes, forming a demethylation enzyme complex, in the endoplasmic reticulum.</text>
</comment>
<dbReference type="Gene3D" id="3.40.50.720">
    <property type="entry name" value="NAD(P)-binding Rossmann-like Domain"/>
    <property type="match status" value="1"/>
</dbReference>
<keyword evidence="9" id="KW-0472">Membrane</keyword>
<feature type="domain" description="3-beta hydroxysteroid dehydrogenase/isomerase" evidence="17">
    <location>
        <begin position="14"/>
        <end position="284"/>
    </location>
</feature>
<evidence type="ECO:0000313" key="19">
    <source>
        <dbReference type="Proteomes" id="UP001152607"/>
    </source>
</evidence>
<evidence type="ECO:0000256" key="15">
    <source>
        <dbReference type="ARBA" id="ARBA00081452"/>
    </source>
</evidence>
<dbReference type="FunFam" id="3.40.50.720:FF:000346">
    <property type="entry name" value="C-3 sterol dehydrogenase/C-4 decarboxylase"/>
    <property type="match status" value="1"/>
</dbReference>
<evidence type="ECO:0000256" key="10">
    <source>
        <dbReference type="ARBA" id="ARBA00046995"/>
    </source>
</evidence>
<dbReference type="InterPro" id="IPR036291">
    <property type="entry name" value="NAD(P)-bd_dom_sf"/>
</dbReference>
<evidence type="ECO:0000256" key="14">
    <source>
        <dbReference type="ARBA" id="ARBA00081397"/>
    </source>
</evidence>
<reference evidence="18" key="1">
    <citation type="submission" date="2023-01" db="EMBL/GenBank/DDBJ databases">
        <authorList>
            <person name="Van Ghelder C."/>
            <person name="Rancurel C."/>
        </authorList>
    </citation>
    <scope>NUCLEOTIDE SEQUENCE</scope>
    <source>
        <strain evidence="18">CNCM I-4278</strain>
    </source>
</reference>
<dbReference type="EMBL" id="CAOQHR010000003">
    <property type="protein sequence ID" value="CAI6331593.1"/>
    <property type="molecule type" value="Genomic_DNA"/>
</dbReference>
<dbReference type="GO" id="GO:0000252">
    <property type="term" value="F:3-beta-hydroxysteroid dehydrogenase [NAD(P)+]/C4-decarboxylase activity"/>
    <property type="evidence" value="ECO:0007669"/>
    <property type="project" value="UniProtKB-ARBA"/>
</dbReference>
<evidence type="ECO:0000256" key="4">
    <source>
        <dbReference type="ARBA" id="ARBA00022824"/>
    </source>
</evidence>
<dbReference type="GO" id="GO:0006696">
    <property type="term" value="P:ergosterol biosynthetic process"/>
    <property type="evidence" value="ECO:0007669"/>
    <property type="project" value="UniProtKB-ARBA"/>
</dbReference>
<dbReference type="Pfam" id="PF01073">
    <property type="entry name" value="3Beta_HSD"/>
    <property type="match status" value="1"/>
</dbReference>
<gene>
    <name evidence="18" type="ORF">PDIGIT_LOCUS4618</name>
</gene>
<evidence type="ECO:0000256" key="13">
    <source>
        <dbReference type="ARBA" id="ARBA00081267"/>
    </source>
</evidence>
<accession>A0A9W4UA30</accession>
<keyword evidence="8" id="KW-0443">Lipid metabolism</keyword>
<dbReference type="Pfam" id="PF09814">
    <property type="entry name" value="HECT_2"/>
    <property type="match status" value="1"/>
</dbReference>
<dbReference type="Proteomes" id="UP001152607">
    <property type="component" value="Unassembled WGS sequence"/>
</dbReference>
<evidence type="ECO:0000256" key="3">
    <source>
        <dbReference type="ARBA" id="ARBA00022516"/>
    </source>
</evidence>
<keyword evidence="3" id="KW-0444">Lipid biosynthesis</keyword>
<comment type="caution">
    <text evidence="18">The sequence shown here is derived from an EMBL/GenBank/DDBJ whole genome shotgun (WGS) entry which is preliminary data.</text>
</comment>
<keyword evidence="7" id="KW-0520">NAD</keyword>
<evidence type="ECO:0000256" key="8">
    <source>
        <dbReference type="ARBA" id="ARBA00023098"/>
    </source>
</evidence>
<evidence type="ECO:0000256" key="16">
    <source>
        <dbReference type="ARBA" id="ARBA00082106"/>
    </source>
</evidence>
<comment type="subcellular location">
    <subcellularLocation>
        <location evidence="1">Endoplasmic reticulum membrane</location>
        <topology evidence="1">Peripheral membrane protein</topology>
    </subcellularLocation>
</comment>
<evidence type="ECO:0000256" key="11">
    <source>
        <dbReference type="ARBA" id="ARBA00067470"/>
    </source>
</evidence>
<proteinExistence type="inferred from homology"/>
<evidence type="ECO:0000256" key="9">
    <source>
        <dbReference type="ARBA" id="ARBA00023136"/>
    </source>
</evidence>
<sequence length="867" mass="95286">MSGPKPIPSFGKALVVGGCGFLGGHIVSLILKRHPGTQIAVLDLRTSSNRNASPSVSYHDGDITDATTMQSIFSKVKPDVVFHTASPHFDAPTTVHDKVNIEGTDILLKAAQESGVKAFVYTSSASLVIDSSMTVVNADETWPLITGAAQPEHYTTTKAYAETAVLSANRTPAGFLTCAIRPAGIFGEGDVQLLPPMISACRKGQNKFQVGDNTNLSDFTYVENVVYGHLLAAQALLQTHNIIPTIPLDNEKVDGEAFFITNGQPVYFWDFARAVWHAAGDRKTAKDVWTLDRDFAMAIGTVLENACWVLGKKPNINRKQVRYSTMNRYYNIDKAKKRLGYEPLVSLDVGIKRGVAQLVEQEQKASEKKGHRSSSLALRPYTSHFNYGTSTTTMAQPTLPASAYEALDLPLETLKILTTPKSAIDDSAVAAPNLLQHEGDTSEQTSLPPNKTSIILYAELLLHIRTVTLYASLRTSHTRETKAKLSTDGYSITVTHEGESATIRMPIQVQGGGDAALSLPAQPPSKDLTVRLQVKEKEGTDLLGTLQTEERKANIVPWDGATLSGLKTVTVFCKACRNELVPPEKIREWRDLPNENWAEMMDFWHCHKPDEHHLHDQAHDAAMEKKGYAAGNRLEAAHGLAFVDLSGFLLKEQDCPGIKMFPSEGNSLVCKQCHHILGIPDANTQGWRVWKWCLSIVGSSSSNDDSDRDHAITPQITTTTTMTYNVQKWISARLLFLAENMGVRKFHIYSESSTSPSPSQTPVPSLLIWLFTPDLFYSSSITSTSHAAGTTPTRALKIFYRHQTYAPPQPGDMESTSIEDVGFPALLWDELRDGLGRSQRVLPESARVFQGWEVGLLERFDGGDISQ</sequence>
<dbReference type="InterPro" id="IPR002225">
    <property type="entry name" value="3Beta_OHSteriod_DH/Estase"/>
</dbReference>
<evidence type="ECO:0000256" key="1">
    <source>
        <dbReference type="ARBA" id="ARBA00004406"/>
    </source>
</evidence>
<keyword evidence="4" id="KW-0256">Endoplasmic reticulum</keyword>
<name>A0A9W4UA30_9PLEO</name>